<dbReference type="EMBL" id="ATMT01000054">
    <property type="protein sequence ID" value="EPY06589.1"/>
    <property type="molecule type" value="Genomic_DNA"/>
</dbReference>
<evidence type="ECO:0000256" key="3">
    <source>
        <dbReference type="ARBA" id="ARBA00023125"/>
    </source>
</evidence>
<comment type="caution">
    <text evidence="6">The sequence shown here is derived from an EMBL/GenBank/DDBJ whole genome shotgun (WGS) entry which is preliminary data.</text>
</comment>
<comment type="similarity">
    <text evidence="1">In the C-terminal section; belongs to the class-I pyridoxal-phosphate-dependent aminotransferase family.</text>
</comment>
<dbReference type="eggNOG" id="COG1167">
    <property type="taxonomic scope" value="Bacteria"/>
</dbReference>
<feature type="non-terminal residue" evidence="6">
    <location>
        <position position="128"/>
    </location>
</feature>
<dbReference type="CDD" id="cd07377">
    <property type="entry name" value="WHTH_GntR"/>
    <property type="match status" value="1"/>
</dbReference>
<keyword evidence="2" id="KW-0805">Transcription regulation</keyword>
<evidence type="ECO:0000256" key="4">
    <source>
        <dbReference type="ARBA" id="ARBA00023163"/>
    </source>
</evidence>
<name>S9SPI1_PAEAL</name>
<proteinExistence type="inferred from homology"/>
<dbReference type="GO" id="GO:0003677">
    <property type="term" value="F:DNA binding"/>
    <property type="evidence" value="ECO:0007669"/>
    <property type="project" value="UniProtKB-KW"/>
</dbReference>
<evidence type="ECO:0000313" key="7">
    <source>
        <dbReference type="Proteomes" id="UP000015344"/>
    </source>
</evidence>
<dbReference type="SUPFAM" id="SSF46785">
    <property type="entry name" value="Winged helix' DNA-binding domain"/>
    <property type="match status" value="1"/>
</dbReference>
<gene>
    <name evidence="6" type="ORF">PAALTS15_15616</name>
</gene>
<evidence type="ECO:0000256" key="2">
    <source>
        <dbReference type="ARBA" id="ARBA00023015"/>
    </source>
</evidence>
<dbReference type="InterPro" id="IPR036388">
    <property type="entry name" value="WH-like_DNA-bd_sf"/>
</dbReference>
<dbReference type="InterPro" id="IPR036390">
    <property type="entry name" value="WH_DNA-bd_sf"/>
</dbReference>
<dbReference type="InterPro" id="IPR015421">
    <property type="entry name" value="PyrdxlP-dep_Trfase_major"/>
</dbReference>
<dbReference type="SMART" id="SM00345">
    <property type="entry name" value="HTH_GNTR"/>
    <property type="match status" value="1"/>
</dbReference>
<sequence>MYKFEQIIQNLEYNLEKHILKDGDKLPSIRELAVQFGVNKSTIIRALHDLEERHLIYSVAKSGYYVVQGRNQSDYKKQEIIDFVSAAPDPGVFPYLDFQHCINKAIDTYKNDLFIYGTSQGLPSLLAL</sequence>
<evidence type="ECO:0000313" key="6">
    <source>
        <dbReference type="EMBL" id="EPY06589.1"/>
    </source>
</evidence>
<dbReference type="SUPFAM" id="SSF53383">
    <property type="entry name" value="PLP-dependent transferases"/>
    <property type="match status" value="1"/>
</dbReference>
<evidence type="ECO:0000256" key="1">
    <source>
        <dbReference type="ARBA" id="ARBA00005384"/>
    </source>
</evidence>
<protein>
    <recommendedName>
        <fullName evidence="5">HTH gntR-type domain-containing protein</fullName>
    </recommendedName>
</protein>
<dbReference type="InterPro" id="IPR000524">
    <property type="entry name" value="Tscrpt_reg_HTH_GntR"/>
</dbReference>
<dbReference type="Proteomes" id="UP000015344">
    <property type="component" value="Unassembled WGS sequence"/>
</dbReference>
<dbReference type="InterPro" id="IPR015424">
    <property type="entry name" value="PyrdxlP-dep_Trfase"/>
</dbReference>
<dbReference type="PROSITE" id="PS50949">
    <property type="entry name" value="HTH_GNTR"/>
    <property type="match status" value="1"/>
</dbReference>
<feature type="domain" description="HTH gntR-type" evidence="5">
    <location>
        <begin position="1"/>
        <end position="69"/>
    </location>
</feature>
<accession>S9SPI1</accession>
<dbReference type="GO" id="GO:0003700">
    <property type="term" value="F:DNA-binding transcription factor activity"/>
    <property type="evidence" value="ECO:0007669"/>
    <property type="project" value="InterPro"/>
</dbReference>
<dbReference type="PANTHER" id="PTHR38445">
    <property type="entry name" value="HTH-TYPE TRANSCRIPTIONAL REPRESSOR YTRA"/>
    <property type="match status" value="1"/>
</dbReference>
<dbReference type="PANTHER" id="PTHR38445:SF9">
    <property type="entry name" value="HTH-TYPE TRANSCRIPTIONAL REPRESSOR YTRA"/>
    <property type="match status" value="1"/>
</dbReference>
<dbReference type="PRINTS" id="PR00035">
    <property type="entry name" value="HTHGNTR"/>
</dbReference>
<dbReference type="AlphaFoldDB" id="S9SPI1"/>
<dbReference type="RefSeq" id="WP_021260440.1">
    <property type="nucleotide sequence ID" value="NZ_ATMT01000054.1"/>
</dbReference>
<evidence type="ECO:0000259" key="5">
    <source>
        <dbReference type="PROSITE" id="PS50949"/>
    </source>
</evidence>
<organism evidence="6 7">
    <name type="scientific">Paenibacillus alvei TS-15</name>
    <dbReference type="NCBI Taxonomy" id="1117108"/>
    <lineage>
        <taxon>Bacteria</taxon>
        <taxon>Bacillati</taxon>
        <taxon>Bacillota</taxon>
        <taxon>Bacilli</taxon>
        <taxon>Bacillales</taxon>
        <taxon>Paenibacillaceae</taxon>
        <taxon>Paenibacillus</taxon>
    </lineage>
</organism>
<reference evidence="6 7" key="1">
    <citation type="submission" date="2013-05" db="EMBL/GenBank/DDBJ databases">
        <authorList>
            <person name="Strain E.A."/>
            <person name="Brown E."/>
            <person name="Allard M.W."/>
            <person name="Luo Y.L."/>
        </authorList>
    </citation>
    <scope>NUCLEOTIDE SEQUENCE [LARGE SCALE GENOMIC DNA]</scope>
    <source>
        <strain evidence="6 7">TS-15</strain>
    </source>
</reference>
<dbReference type="Gene3D" id="1.10.10.10">
    <property type="entry name" value="Winged helix-like DNA-binding domain superfamily/Winged helix DNA-binding domain"/>
    <property type="match status" value="1"/>
</dbReference>
<dbReference type="Gene3D" id="3.40.640.10">
    <property type="entry name" value="Type I PLP-dependent aspartate aminotransferase-like (Major domain)"/>
    <property type="match status" value="1"/>
</dbReference>
<keyword evidence="3" id="KW-0238">DNA-binding</keyword>
<keyword evidence="4" id="KW-0804">Transcription</keyword>
<dbReference type="Pfam" id="PF00392">
    <property type="entry name" value="GntR"/>
    <property type="match status" value="1"/>
</dbReference>